<dbReference type="PANTHER" id="PTHR12526:SF630">
    <property type="entry name" value="GLYCOSYLTRANSFERASE"/>
    <property type="match status" value="1"/>
</dbReference>
<feature type="domain" description="Glycosyl transferase family 1" evidence="1">
    <location>
        <begin position="185"/>
        <end position="342"/>
    </location>
</feature>
<protein>
    <submittedName>
        <fullName evidence="3">Glycosyltransferase</fullName>
    </submittedName>
</protein>
<dbReference type="Gene3D" id="3.40.50.2000">
    <property type="entry name" value="Glycogen Phosphorylase B"/>
    <property type="match status" value="2"/>
</dbReference>
<dbReference type="CDD" id="cd03801">
    <property type="entry name" value="GT4_PimA-like"/>
    <property type="match status" value="1"/>
</dbReference>
<evidence type="ECO:0000259" key="2">
    <source>
        <dbReference type="Pfam" id="PF13439"/>
    </source>
</evidence>
<dbReference type="Pfam" id="PF00534">
    <property type="entry name" value="Glycos_transf_1"/>
    <property type="match status" value="1"/>
</dbReference>
<name>A0A3E2W1S7_CLOIN</name>
<reference evidence="3 4" key="1">
    <citation type="submission" date="2018-08" db="EMBL/GenBank/DDBJ databases">
        <title>A genome reference for cultivated species of the human gut microbiota.</title>
        <authorList>
            <person name="Zou Y."/>
            <person name="Xue W."/>
            <person name="Luo G."/>
        </authorList>
    </citation>
    <scope>NUCLEOTIDE SEQUENCE [LARGE SCALE GENOMIC DNA]</scope>
    <source>
        <strain evidence="3 4">OF01-2LB</strain>
    </source>
</reference>
<gene>
    <name evidence="3" type="ORF">DXA38_03140</name>
</gene>
<sequence>MKNYYGNLINREVWFMKVLHITRTIGQGGAEKIVLQLCKDVVGFDHFVASCGGIHEINLYKLEIEHFKIPDIDKKNPLLMLQTLTTLNKVIRKNKINIIHTHHRMAAFYGVILQFLNKDLKHIYTAHNVFHDKRLLMRIALCKAKTIAVGDGVKKNLKEEYKIKNISVIYNAIDVKVNKKESNEFIKKIISQGKYIIGSIGRLSEQKGMDIFIKAMAEVKKDVPEICGLIIGDGELRNKLEDMVKHLKLENTIYFLGYQPNILNIIRQLQFVVLSSRWEGLPLTPIETFSMSKTIIASNILGNNEVISDNENGLLFEKDDFKELSRKIIELYSNKFKLKKLELSAKETFMDKYEYKKFIKMYTEVYTKMEG</sequence>
<dbReference type="AlphaFoldDB" id="A0A3E2W1S7"/>
<dbReference type="Proteomes" id="UP000260025">
    <property type="component" value="Unassembled WGS sequence"/>
</dbReference>
<evidence type="ECO:0000313" key="4">
    <source>
        <dbReference type="Proteomes" id="UP000260025"/>
    </source>
</evidence>
<dbReference type="OrthoDB" id="9806653at2"/>
<dbReference type="GO" id="GO:0016757">
    <property type="term" value="F:glycosyltransferase activity"/>
    <property type="evidence" value="ECO:0007669"/>
    <property type="project" value="InterPro"/>
</dbReference>
<dbReference type="PANTHER" id="PTHR12526">
    <property type="entry name" value="GLYCOSYLTRANSFERASE"/>
    <property type="match status" value="1"/>
</dbReference>
<feature type="domain" description="Glycosyltransferase subfamily 4-like N-terminal" evidence="2">
    <location>
        <begin position="28"/>
        <end position="176"/>
    </location>
</feature>
<comment type="caution">
    <text evidence="3">The sequence shown here is derived from an EMBL/GenBank/DDBJ whole genome shotgun (WGS) entry which is preliminary data.</text>
</comment>
<accession>A0A3E2W1S7</accession>
<dbReference type="EMBL" id="QVEV01000003">
    <property type="protein sequence ID" value="RGC17975.1"/>
    <property type="molecule type" value="Genomic_DNA"/>
</dbReference>
<dbReference type="InterPro" id="IPR028098">
    <property type="entry name" value="Glyco_trans_4-like_N"/>
</dbReference>
<evidence type="ECO:0000313" key="3">
    <source>
        <dbReference type="EMBL" id="RGC17975.1"/>
    </source>
</evidence>
<evidence type="ECO:0000259" key="1">
    <source>
        <dbReference type="Pfam" id="PF00534"/>
    </source>
</evidence>
<dbReference type="SUPFAM" id="SSF53756">
    <property type="entry name" value="UDP-Glycosyltransferase/glycogen phosphorylase"/>
    <property type="match status" value="1"/>
</dbReference>
<dbReference type="Pfam" id="PF13439">
    <property type="entry name" value="Glyco_transf_4"/>
    <property type="match status" value="1"/>
</dbReference>
<dbReference type="InterPro" id="IPR001296">
    <property type="entry name" value="Glyco_trans_1"/>
</dbReference>
<proteinExistence type="predicted"/>
<organism evidence="3 4">
    <name type="scientific">Clostridium innocuum</name>
    <dbReference type="NCBI Taxonomy" id="1522"/>
    <lineage>
        <taxon>Bacteria</taxon>
        <taxon>Bacillati</taxon>
        <taxon>Bacillota</taxon>
        <taxon>Clostridia</taxon>
        <taxon>Eubacteriales</taxon>
        <taxon>Clostridiaceae</taxon>
        <taxon>Clostridium</taxon>
    </lineage>
</organism>
<keyword evidence="3" id="KW-0808">Transferase</keyword>